<dbReference type="PANTHER" id="PTHR10632:SF2">
    <property type="entry name" value="SULFIDE:QUINONE OXIDOREDUCTASE, MITOCHONDRIAL"/>
    <property type="match status" value="1"/>
</dbReference>
<name>A0A4Z2C7K7_9TELE</name>
<evidence type="ECO:0000313" key="3">
    <source>
        <dbReference type="Proteomes" id="UP000516260"/>
    </source>
</evidence>
<reference evidence="2 3" key="1">
    <citation type="submission" date="2019-04" db="EMBL/GenBank/DDBJ databases">
        <title>The sequence and de novo assembly of Takifugu bimaculatus genome using PacBio and Hi-C technologies.</title>
        <authorList>
            <person name="Xu P."/>
            <person name="Liu B."/>
            <person name="Zhou Z."/>
        </authorList>
    </citation>
    <scope>NUCLEOTIDE SEQUENCE [LARGE SCALE GENOMIC DNA]</scope>
    <source>
        <strain evidence="2">TB-2018</strain>
        <tissue evidence="2">Muscle</tissue>
    </source>
</reference>
<dbReference type="GO" id="GO:0071949">
    <property type="term" value="F:FAD binding"/>
    <property type="evidence" value="ECO:0007669"/>
    <property type="project" value="TreeGrafter"/>
</dbReference>
<dbReference type="SUPFAM" id="SSF51905">
    <property type="entry name" value="FAD/NAD(P)-binding domain"/>
    <property type="match status" value="2"/>
</dbReference>
<dbReference type="GO" id="GO:0005739">
    <property type="term" value="C:mitochondrion"/>
    <property type="evidence" value="ECO:0007669"/>
    <property type="project" value="TreeGrafter"/>
</dbReference>
<evidence type="ECO:0000256" key="1">
    <source>
        <dbReference type="SAM" id="MobiDB-lite"/>
    </source>
</evidence>
<dbReference type="Gene3D" id="3.50.50.60">
    <property type="entry name" value="FAD/NAD(P)-binding domain"/>
    <property type="match status" value="2"/>
</dbReference>
<proteinExistence type="predicted"/>
<evidence type="ECO:0008006" key="4">
    <source>
        <dbReference type="Google" id="ProtNLM"/>
    </source>
</evidence>
<gene>
    <name evidence="2" type="ORF">fugu_011438</name>
</gene>
<keyword evidence="3" id="KW-1185">Reference proteome</keyword>
<feature type="compositionally biased region" description="Basic and acidic residues" evidence="1">
    <location>
        <begin position="93"/>
        <end position="103"/>
    </location>
</feature>
<sequence>MGGSEHKFRSSTLPIGKLVSVERNFRGSDPAAPRRKENGGLAWTGAVPPQERLRLQSSHQQQRLRQTALQDARPRGRKWRNRHERTDEEDDGSRERGRCGTQRGKDPCVSMHYYQPIWTLVGAGAKTAASSGRSTASVMPSGVKWVKSKVEEINPDTNTVRTDDGTEISYEYLIVALGLQLHYERIKGLPDGFEHPKIGSNYSIQTVEKTWNALQNFKGGNAVFSFPNTPVKCAGAPQKIMYLSDAYLRKLWEIVKQRDLQVNLRQNLIEVRADKQEAVFENLDKPGETTVVEYEMLHVTPPMGPSLAIKGGPLADEVGWLDVDRDTLQHKRYPNVFGIGDCTNLPTAKTGAAVAAQSAILNRTISKTLKKEKPDKKYDGYTSCPLVTSYNTVILAEFDYNGQPLETFPINQAKERRLMYHMKADLMPHLYWHGLLRGLWGGPGPYRKLLHLGMK</sequence>
<dbReference type="EMBL" id="SWLE01000004">
    <property type="protein sequence ID" value="TNN00192.1"/>
    <property type="molecule type" value="Genomic_DNA"/>
</dbReference>
<dbReference type="AlphaFoldDB" id="A0A4Z2C7K7"/>
<organism evidence="2 3">
    <name type="scientific">Takifugu bimaculatus</name>
    <dbReference type="NCBI Taxonomy" id="433685"/>
    <lineage>
        <taxon>Eukaryota</taxon>
        <taxon>Metazoa</taxon>
        <taxon>Chordata</taxon>
        <taxon>Craniata</taxon>
        <taxon>Vertebrata</taxon>
        <taxon>Euteleostomi</taxon>
        <taxon>Actinopterygii</taxon>
        <taxon>Neopterygii</taxon>
        <taxon>Teleostei</taxon>
        <taxon>Neoteleostei</taxon>
        <taxon>Acanthomorphata</taxon>
        <taxon>Eupercaria</taxon>
        <taxon>Tetraodontiformes</taxon>
        <taxon>Tetradontoidea</taxon>
        <taxon>Tetraodontidae</taxon>
        <taxon>Takifugu</taxon>
    </lineage>
</organism>
<feature type="region of interest" description="Disordered" evidence="1">
    <location>
        <begin position="1"/>
        <end position="103"/>
    </location>
</feature>
<protein>
    <recommendedName>
        <fullName evidence="4">FAD/NAD(P)-binding domain-containing protein</fullName>
    </recommendedName>
</protein>
<dbReference type="Proteomes" id="UP000516260">
    <property type="component" value="Chromosome 12"/>
</dbReference>
<dbReference type="GO" id="GO:0070221">
    <property type="term" value="P:sulfide oxidation, using sulfide:quinone oxidoreductase"/>
    <property type="evidence" value="ECO:0007669"/>
    <property type="project" value="TreeGrafter"/>
</dbReference>
<accession>A0A4Z2C7K7</accession>
<comment type="caution">
    <text evidence="2">The sequence shown here is derived from an EMBL/GenBank/DDBJ whole genome shotgun (WGS) entry which is preliminary data.</text>
</comment>
<evidence type="ECO:0000313" key="2">
    <source>
        <dbReference type="EMBL" id="TNN00192.1"/>
    </source>
</evidence>
<dbReference type="InterPro" id="IPR036188">
    <property type="entry name" value="FAD/NAD-bd_sf"/>
</dbReference>
<dbReference type="GO" id="GO:0070224">
    <property type="term" value="F:sulfide:quinone oxidoreductase activity"/>
    <property type="evidence" value="ECO:0007669"/>
    <property type="project" value="TreeGrafter"/>
</dbReference>
<feature type="compositionally biased region" description="Low complexity" evidence="1">
    <location>
        <begin position="55"/>
        <end position="66"/>
    </location>
</feature>
<dbReference type="InterPro" id="IPR015904">
    <property type="entry name" value="Sulphide_quinone_reductase"/>
</dbReference>
<dbReference type="PANTHER" id="PTHR10632">
    <property type="entry name" value="SULFIDE:QUINONE OXIDOREDUCTASE"/>
    <property type="match status" value="1"/>
</dbReference>